<feature type="region of interest" description="Disordered" evidence="1">
    <location>
        <begin position="1"/>
        <end position="38"/>
    </location>
</feature>
<evidence type="ECO:0000313" key="2">
    <source>
        <dbReference type="EMBL" id="EET06060.1"/>
    </source>
</evidence>
<dbReference type="EMBL" id="CM000832">
    <property type="protein sequence ID" value="EET06060.1"/>
    <property type="molecule type" value="Genomic_DNA"/>
</dbReference>
<dbReference type="Proteomes" id="UP000001812">
    <property type="component" value="Chromosome I"/>
</dbReference>
<proteinExistence type="predicted"/>
<organism evidence="2">
    <name type="scientific">Burkholderia pseudomallei 1710a</name>
    <dbReference type="NCBI Taxonomy" id="320371"/>
    <lineage>
        <taxon>Bacteria</taxon>
        <taxon>Pseudomonadati</taxon>
        <taxon>Pseudomonadota</taxon>
        <taxon>Betaproteobacteria</taxon>
        <taxon>Burkholderiales</taxon>
        <taxon>Burkholderiaceae</taxon>
        <taxon>Burkholderia</taxon>
        <taxon>pseudomallei group</taxon>
    </lineage>
</organism>
<name>A0A0E1VYM2_BURPE</name>
<reference evidence="2" key="1">
    <citation type="submission" date="2009-05" db="EMBL/GenBank/DDBJ databases">
        <authorList>
            <person name="Harkins D.M."/>
            <person name="DeShazer D."/>
            <person name="Woods D.E."/>
            <person name="Brinkac L.M."/>
            <person name="Brown K.A."/>
            <person name="Hung G.C."/>
            <person name="Tuanyok A."/>
            <person name="Zhang B."/>
            <person name="Nierman W.C."/>
        </authorList>
    </citation>
    <scope>NUCLEOTIDE SEQUENCE [LARGE SCALE GENOMIC DNA]</scope>
    <source>
        <strain evidence="2">1710a</strain>
    </source>
</reference>
<feature type="compositionally biased region" description="Basic residues" evidence="1">
    <location>
        <begin position="29"/>
        <end position="38"/>
    </location>
</feature>
<protein>
    <submittedName>
        <fullName evidence="2">Uncharacterized protein</fullName>
    </submittedName>
</protein>
<sequence>MRYRRRRAERAGTNRRAARTRIDGSRSRGSGRHPRRRP</sequence>
<evidence type="ECO:0000256" key="1">
    <source>
        <dbReference type="SAM" id="MobiDB-lite"/>
    </source>
</evidence>
<accession>A0A0E1VYM2</accession>
<dbReference type="AlphaFoldDB" id="A0A0E1VYM2"/>
<dbReference type="HOGENOM" id="CLU_3325592_0_0_4"/>
<gene>
    <name evidence="2" type="ORF">BURPS1710A_0148</name>
</gene>